<feature type="region of interest" description="Disordered" evidence="1">
    <location>
        <begin position="168"/>
        <end position="266"/>
    </location>
</feature>
<dbReference type="Pfam" id="PF12937">
    <property type="entry name" value="F-box-like"/>
    <property type="match status" value="1"/>
</dbReference>
<dbReference type="InterPro" id="IPR001810">
    <property type="entry name" value="F-box_dom"/>
</dbReference>
<evidence type="ECO:0000313" key="3">
    <source>
        <dbReference type="EMBL" id="CBY21017.1"/>
    </source>
</evidence>
<sequence>MSFGKNGTSKSVGIKMSTWTPQSNGEAKEQMFHERRELVSKWWNKWNGQQRAEVMGNLLGVCTNKQIRILQDKLDERFPSERIDFSRQLPRKLSLHILKFLDPRSLSRCAQVSWYWKFLSESDELWRPKCLRFGWYPPYKPSQFEHGAWKHFYILKVTEQAVKPVPRDIIPDPVKSARETKKIKKQKPPAKVWEPPPWRSNAPRPTETHRNNVLDNSDFKKTSQKTKKSVTISRPNTAAGSRYTRPQSAAPRSRSQSRSVQVKPPTDAAAYEMNSATINQFAMALNSSRSIREAPLTPHQLSLTNQIKSGMGAPGYGNKSMPTLDFSTLNMGASTDFEMANDKSIFLPCFLKQISLLFRLSTFGFFLMRELAYPLKKIFIGTKKIECDSYALIKFDTPYSERDSPKKFSIAIPELYKSCDKAAYLYLFYSICHRVCLFPPSREYRGDNYNTIYMKIEFRQGVLNALRAHTTFLNGMKFKPGDKLACPQDQFCAVEFEVPHRQHSEFKRKFKEIGHSKEGGTTFCDYPHKRLCQEMKDCLAFLGW</sequence>
<dbReference type="CDD" id="cd22172">
    <property type="entry name" value="F-box_FBXO16"/>
    <property type="match status" value="1"/>
</dbReference>
<dbReference type="Gene3D" id="1.20.1280.50">
    <property type="match status" value="1"/>
</dbReference>
<dbReference type="InParanoid" id="E4WV64"/>
<accession>E4WV64</accession>
<dbReference type="PANTHER" id="PTHR46857">
    <property type="entry name" value="EPITHELIAL CELL-TRANSFORMING SEQUENCE 2 ONCOGENE-LIKE"/>
    <property type="match status" value="1"/>
</dbReference>
<reference evidence="3" key="1">
    <citation type="journal article" date="2010" name="Science">
        <title>Plasticity of animal genome architecture unmasked by rapid evolution of a pelagic tunicate.</title>
        <authorList>
            <person name="Denoeud F."/>
            <person name="Henriet S."/>
            <person name="Mungpakdee S."/>
            <person name="Aury J.M."/>
            <person name="Da Silva C."/>
            <person name="Brinkmann H."/>
            <person name="Mikhaleva J."/>
            <person name="Olsen L.C."/>
            <person name="Jubin C."/>
            <person name="Canestro C."/>
            <person name="Bouquet J.M."/>
            <person name="Danks G."/>
            <person name="Poulain J."/>
            <person name="Campsteijn C."/>
            <person name="Adamski M."/>
            <person name="Cross I."/>
            <person name="Yadetie F."/>
            <person name="Muffato M."/>
            <person name="Louis A."/>
            <person name="Butcher S."/>
            <person name="Tsagkogeorga G."/>
            <person name="Konrad A."/>
            <person name="Singh S."/>
            <person name="Jensen M.F."/>
            <person name="Cong E.H."/>
            <person name="Eikeseth-Otteraa H."/>
            <person name="Noel B."/>
            <person name="Anthouard V."/>
            <person name="Porcel B.M."/>
            <person name="Kachouri-Lafond R."/>
            <person name="Nishino A."/>
            <person name="Ugolini M."/>
            <person name="Chourrout P."/>
            <person name="Nishida H."/>
            <person name="Aasland R."/>
            <person name="Huzurbazar S."/>
            <person name="Westhof E."/>
            <person name="Delsuc F."/>
            <person name="Lehrach H."/>
            <person name="Reinhardt R."/>
            <person name="Weissenbach J."/>
            <person name="Roy S.W."/>
            <person name="Artiguenave F."/>
            <person name="Postlethwait J.H."/>
            <person name="Manak J.R."/>
            <person name="Thompson E.M."/>
            <person name="Jaillon O."/>
            <person name="Du Pasquier L."/>
            <person name="Boudinot P."/>
            <person name="Liberles D.A."/>
            <person name="Volff J.N."/>
            <person name="Philippe H."/>
            <person name="Lenhard B."/>
            <person name="Roest Crollius H."/>
            <person name="Wincker P."/>
            <person name="Chourrout D."/>
        </authorList>
    </citation>
    <scope>NUCLEOTIDE SEQUENCE [LARGE SCALE GENOMIC DNA]</scope>
</reference>
<gene>
    <name evidence="3" type="ORF">GSOID_T00008767001</name>
</gene>
<dbReference type="SUPFAM" id="SSF81383">
    <property type="entry name" value="F-box domain"/>
    <property type="match status" value="1"/>
</dbReference>
<keyword evidence="4" id="KW-1185">Reference proteome</keyword>
<proteinExistence type="predicted"/>
<feature type="compositionally biased region" description="Basic and acidic residues" evidence="1">
    <location>
        <begin position="206"/>
        <end position="221"/>
    </location>
</feature>
<protein>
    <recommendedName>
        <fullName evidence="2">F-box domain-containing protein</fullName>
    </recommendedName>
</protein>
<dbReference type="Proteomes" id="UP000001307">
    <property type="component" value="Unassembled WGS sequence"/>
</dbReference>
<dbReference type="InterPro" id="IPR052805">
    <property type="entry name" value="GEF_Ubiquitin-Prot_Reg"/>
</dbReference>
<dbReference type="AlphaFoldDB" id="E4WV64"/>
<dbReference type="EMBL" id="FN653017">
    <property type="protein sequence ID" value="CBY21017.1"/>
    <property type="molecule type" value="Genomic_DNA"/>
</dbReference>
<evidence type="ECO:0000259" key="2">
    <source>
        <dbReference type="PROSITE" id="PS50181"/>
    </source>
</evidence>
<evidence type="ECO:0000256" key="1">
    <source>
        <dbReference type="SAM" id="MobiDB-lite"/>
    </source>
</evidence>
<evidence type="ECO:0000313" key="4">
    <source>
        <dbReference type="Proteomes" id="UP000001307"/>
    </source>
</evidence>
<feature type="region of interest" description="Disordered" evidence="1">
    <location>
        <begin position="1"/>
        <end position="26"/>
    </location>
</feature>
<feature type="compositionally biased region" description="Polar residues" evidence="1">
    <location>
        <begin position="1"/>
        <end position="25"/>
    </location>
</feature>
<dbReference type="OrthoDB" id="10257471at2759"/>
<feature type="compositionally biased region" description="Basic and acidic residues" evidence="1">
    <location>
        <begin position="168"/>
        <end position="180"/>
    </location>
</feature>
<name>E4WV64_OIKDI</name>
<dbReference type="SMART" id="SM00256">
    <property type="entry name" value="FBOX"/>
    <property type="match status" value="1"/>
</dbReference>
<dbReference type="InterPro" id="IPR036047">
    <property type="entry name" value="F-box-like_dom_sf"/>
</dbReference>
<feature type="domain" description="F-box" evidence="2">
    <location>
        <begin position="83"/>
        <end position="129"/>
    </location>
</feature>
<dbReference type="PANTHER" id="PTHR46857:SF2">
    <property type="entry name" value="F-BOX ONLY PROTEIN 16"/>
    <property type="match status" value="1"/>
</dbReference>
<organism evidence="3">
    <name type="scientific">Oikopleura dioica</name>
    <name type="common">Tunicate</name>
    <dbReference type="NCBI Taxonomy" id="34765"/>
    <lineage>
        <taxon>Eukaryota</taxon>
        <taxon>Metazoa</taxon>
        <taxon>Chordata</taxon>
        <taxon>Tunicata</taxon>
        <taxon>Appendicularia</taxon>
        <taxon>Copelata</taxon>
        <taxon>Oikopleuridae</taxon>
        <taxon>Oikopleura</taxon>
    </lineage>
</organism>
<dbReference type="PROSITE" id="PS50181">
    <property type="entry name" value="FBOX"/>
    <property type="match status" value="1"/>
</dbReference>
<feature type="compositionally biased region" description="Low complexity" evidence="1">
    <location>
        <begin position="245"/>
        <end position="259"/>
    </location>
</feature>